<evidence type="ECO:0000256" key="18">
    <source>
        <dbReference type="PIRNR" id="PIRNR038147"/>
    </source>
</evidence>
<organism evidence="24 25">
    <name type="scientific">Acrobeloides nanus</name>
    <dbReference type="NCBI Taxonomy" id="290746"/>
    <lineage>
        <taxon>Eukaryota</taxon>
        <taxon>Metazoa</taxon>
        <taxon>Ecdysozoa</taxon>
        <taxon>Nematoda</taxon>
        <taxon>Chromadorea</taxon>
        <taxon>Rhabditida</taxon>
        <taxon>Tylenchina</taxon>
        <taxon>Cephalobomorpha</taxon>
        <taxon>Cephaloboidea</taxon>
        <taxon>Cephalobidae</taxon>
        <taxon>Acrobeloides</taxon>
    </lineage>
</organism>
<evidence type="ECO:0000256" key="7">
    <source>
        <dbReference type="ARBA" id="ARBA00022517"/>
    </source>
</evidence>
<dbReference type="GO" id="GO:0016787">
    <property type="term" value="F:hydrolase activity"/>
    <property type="evidence" value="ECO:0007669"/>
    <property type="project" value="UniProtKB-KW"/>
</dbReference>
<evidence type="ECO:0000313" key="24">
    <source>
        <dbReference type="Proteomes" id="UP000887540"/>
    </source>
</evidence>
<feature type="active site" description="4-aspartylphosphate intermediate" evidence="19">
    <location>
        <position position="282"/>
    </location>
</feature>
<evidence type="ECO:0000256" key="8">
    <source>
        <dbReference type="ARBA" id="ARBA00022527"/>
    </source>
</evidence>
<dbReference type="WBParaSite" id="ACRNAN_scaffold3659.g18054.t1">
    <property type="protein sequence ID" value="ACRNAN_scaffold3659.g18054.t1"/>
    <property type="gene ID" value="ACRNAN_scaffold3659.g18054"/>
</dbReference>
<evidence type="ECO:0000256" key="20">
    <source>
        <dbReference type="PIRSR" id="PIRSR038147-2"/>
    </source>
</evidence>
<evidence type="ECO:0000256" key="10">
    <source>
        <dbReference type="ARBA" id="ARBA00022723"/>
    </source>
</evidence>
<evidence type="ECO:0000256" key="1">
    <source>
        <dbReference type="ARBA" id="ARBA00001946"/>
    </source>
</evidence>
<evidence type="ECO:0000256" key="6">
    <source>
        <dbReference type="ARBA" id="ARBA00022490"/>
    </source>
</evidence>
<evidence type="ECO:0000256" key="19">
    <source>
        <dbReference type="PIRSR" id="PIRSR038147-1"/>
    </source>
</evidence>
<accession>A0A914DQV9</accession>
<evidence type="ECO:0000256" key="22">
    <source>
        <dbReference type="SAM" id="MobiDB-lite"/>
    </source>
</evidence>
<keyword evidence="14 18" id="KW-0067">ATP-binding</keyword>
<feature type="compositionally biased region" description="Basic and acidic residues" evidence="22">
    <location>
        <begin position="513"/>
        <end position="522"/>
    </location>
</feature>
<feature type="binding site" evidence="20">
    <location>
        <position position="149"/>
    </location>
    <ligand>
        <name>ATP</name>
        <dbReference type="ChEBI" id="CHEBI:30616"/>
    </ligand>
</feature>
<evidence type="ECO:0000313" key="25">
    <source>
        <dbReference type="WBParaSite" id="ACRNAN_scaffold3659.g18054.t1"/>
    </source>
</evidence>
<dbReference type="GO" id="GO:0004674">
    <property type="term" value="F:protein serine/threonine kinase activity"/>
    <property type="evidence" value="ECO:0007669"/>
    <property type="project" value="UniProtKB-KW"/>
</dbReference>
<evidence type="ECO:0000256" key="16">
    <source>
        <dbReference type="ARBA" id="ARBA00047899"/>
    </source>
</evidence>
<evidence type="ECO:0000256" key="9">
    <source>
        <dbReference type="ARBA" id="ARBA00022679"/>
    </source>
</evidence>
<dbReference type="InterPro" id="IPR000687">
    <property type="entry name" value="RIO_kinase"/>
</dbReference>
<sequence length="522" mass="60766">MASQTELDPSSLIEGYEEDEAYLSSDFEEIGDDYEDETGDFTKKFNAARSNYVGPNKQSSSGTSMKAFQNSDAHIQLHLDLAGDKRRRRDKDRADRATVEQVLDPRTRLVLFRLIQRGVIDSMEGCISTGKEANVYHALGKDEECYAVKIYKTSILTFKDRDRYVTGEFRYRRGYCKHNPRKMVATWAEKEMRNLIRMYQAGIRVPKPLLLKGHVLIMEFLGQDGWPAPLLKNAELDMELVEQLYLECVHFMRDLYRNCKLVHADLSEYNMIVFDRKLYIIDVSQSVEHDHPNSLVFLRSDISNVTKFFKEKGAAVLDISNVTKFFKEKGAAVLGMRQLFEVIVDPTIRTVEQVDQILDEKRAYGELPDDSLFMNAFIPHKLDHIMHFERDDEAEKQGKELNNPFQKIIGKVLEPNLQPKTDRKVRFTSETASNQEEDEAEDEETDEDESNEEPSDEENDEEAAAKEAEKLRKIQIHTRNRDESPNTKKERKKLVKQERHDQLKTKVPKKVKKREENKKRRR</sequence>
<evidence type="ECO:0000256" key="21">
    <source>
        <dbReference type="PIRSR" id="PIRSR038147-3"/>
    </source>
</evidence>
<feature type="compositionally biased region" description="Basic and acidic residues" evidence="22">
    <location>
        <begin position="479"/>
        <end position="488"/>
    </location>
</feature>
<dbReference type="InterPro" id="IPR017407">
    <property type="entry name" value="Ser/Thr_kinase_Rio1"/>
</dbReference>
<dbReference type="FunFam" id="3.30.200.20:FF:000148">
    <property type="entry name" value="Serine/threonine-protein kinase RIO1"/>
    <property type="match status" value="1"/>
</dbReference>
<dbReference type="GO" id="GO:0046872">
    <property type="term" value="F:metal ion binding"/>
    <property type="evidence" value="ECO:0007669"/>
    <property type="project" value="UniProtKB-KW"/>
</dbReference>
<feature type="active site" description="Proton acceptor" evidence="19">
    <location>
        <position position="265"/>
    </location>
</feature>
<dbReference type="Gene3D" id="1.10.510.10">
    <property type="entry name" value="Transferase(Phosphotransferase) domain 1"/>
    <property type="match status" value="1"/>
</dbReference>
<dbReference type="EC" id="2.7.11.1" evidence="4 18"/>
<dbReference type="GO" id="GO:0042254">
    <property type="term" value="P:ribosome biogenesis"/>
    <property type="evidence" value="ECO:0007669"/>
    <property type="project" value="UniProtKB-KW"/>
</dbReference>
<dbReference type="InterPro" id="IPR018935">
    <property type="entry name" value="RIO_kinase_CS"/>
</dbReference>
<feature type="domain" description="RIO kinase" evidence="23">
    <location>
        <begin position="92"/>
        <end position="328"/>
    </location>
</feature>
<keyword evidence="6" id="KW-0963">Cytoplasm</keyword>
<protein>
    <recommendedName>
        <fullName evidence="5 18">Serine/threonine-protein kinase RIO1</fullName>
        <ecNumber evidence="4 18">2.7.11.1</ecNumber>
    </recommendedName>
</protein>
<dbReference type="PIRSF" id="PIRSF038147">
    <property type="entry name" value="Ser/Thr_PK_RIO1"/>
    <property type="match status" value="1"/>
</dbReference>
<dbReference type="SUPFAM" id="SSF56112">
    <property type="entry name" value="Protein kinase-like (PK-like)"/>
    <property type="match status" value="1"/>
</dbReference>
<dbReference type="AlphaFoldDB" id="A0A914DQV9"/>
<keyword evidence="8 18" id="KW-0723">Serine/threonine-protein kinase</keyword>
<keyword evidence="13" id="KW-0378">Hydrolase</keyword>
<keyword evidence="10" id="KW-0479">Metal-binding</keyword>
<comment type="catalytic activity">
    <reaction evidence="17 18">
        <text>L-seryl-[protein] + ATP = O-phospho-L-seryl-[protein] + ADP + H(+)</text>
        <dbReference type="Rhea" id="RHEA:17989"/>
        <dbReference type="Rhea" id="RHEA-COMP:9863"/>
        <dbReference type="Rhea" id="RHEA-COMP:11604"/>
        <dbReference type="ChEBI" id="CHEBI:15378"/>
        <dbReference type="ChEBI" id="CHEBI:29999"/>
        <dbReference type="ChEBI" id="CHEBI:30616"/>
        <dbReference type="ChEBI" id="CHEBI:83421"/>
        <dbReference type="ChEBI" id="CHEBI:456216"/>
        <dbReference type="EC" id="2.7.11.1"/>
    </reaction>
</comment>
<dbReference type="Pfam" id="PF01163">
    <property type="entry name" value="RIO1"/>
    <property type="match status" value="1"/>
</dbReference>
<proteinExistence type="inferred from homology"/>
<comment type="cofactor">
    <cofactor evidence="1 21">
        <name>Mg(2+)</name>
        <dbReference type="ChEBI" id="CHEBI:18420"/>
    </cofactor>
</comment>
<dbReference type="InterPro" id="IPR051272">
    <property type="entry name" value="RIO-type_Ser/Thr_kinase"/>
</dbReference>
<keyword evidence="7" id="KW-0690">Ribosome biogenesis</keyword>
<feature type="compositionally biased region" description="Acidic residues" evidence="22">
    <location>
        <begin position="435"/>
        <end position="462"/>
    </location>
</feature>
<evidence type="ECO:0000256" key="2">
    <source>
        <dbReference type="ARBA" id="ARBA00004496"/>
    </source>
</evidence>
<evidence type="ECO:0000256" key="3">
    <source>
        <dbReference type="ARBA" id="ARBA00009196"/>
    </source>
</evidence>
<feature type="compositionally biased region" description="Basic and acidic residues" evidence="22">
    <location>
        <begin position="463"/>
        <end position="472"/>
    </location>
</feature>
<feature type="binding site" evidence="21">
    <location>
        <position position="282"/>
    </location>
    <ligand>
        <name>Mg(2+)</name>
        <dbReference type="ChEBI" id="CHEBI:18420"/>
    </ligand>
</feature>
<dbReference type="GO" id="GO:0005737">
    <property type="term" value="C:cytoplasm"/>
    <property type="evidence" value="ECO:0007669"/>
    <property type="project" value="UniProtKB-SubCell"/>
</dbReference>
<evidence type="ECO:0000256" key="11">
    <source>
        <dbReference type="ARBA" id="ARBA00022741"/>
    </source>
</evidence>
<keyword evidence="11 18" id="KW-0547">Nucleotide-binding</keyword>
<evidence type="ECO:0000256" key="17">
    <source>
        <dbReference type="ARBA" id="ARBA00048679"/>
    </source>
</evidence>
<dbReference type="SMART" id="SM00090">
    <property type="entry name" value="RIO"/>
    <property type="match status" value="1"/>
</dbReference>
<name>A0A914DQV9_9BILA</name>
<evidence type="ECO:0000256" key="4">
    <source>
        <dbReference type="ARBA" id="ARBA00012513"/>
    </source>
</evidence>
<dbReference type="Gene3D" id="3.30.200.20">
    <property type="entry name" value="Phosphorylase Kinase, domain 1"/>
    <property type="match status" value="1"/>
</dbReference>
<feature type="binding site" evidence="20">
    <location>
        <position position="221"/>
    </location>
    <ligand>
        <name>ATP</name>
        <dbReference type="ChEBI" id="CHEBI:30616"/>
    </ligand>
</feature>
<keyword evidence="12 18" id="KW-0418">Kinase</keyword>
<feature type="binding site" evidence="21">
    <location>
        <position position="270"/>
    </location>
    <ligand>
        <name>Mg(2+)</name>
        <dbReference type="ChEBI" id="CHEBI:18420"/>
    </ligand>
</feature>
<dbReference type="PROSITE" id="PS01245">
    <property type="entry name" value="RIO1"/>
    <property type="match status" value="1"/>
</dbReference>
<feature type="region of interest" description="Disordered" evidence="22">
    <location>
        <begin position="419"/>
        <end position="522"/>
    </location>
</feature>
<dbReference type="Proteomes" id="UP000887540">
    <property type="component" value="Unplaced"/>
</dbReference>
<dbReference type="InterPro" id="IPR018934">
    <property type="entry name" value="RIO_dom"/>
</dbReference>
<evidence type="ECO:0000256" key="13">
    <source>
        <dbReference type="ARBA" id="ARBA00022801"/>
    </source>
</evidence>
<evidence type="ECO:0000256" key="15">
    <source>
        <dbReference type="ARBA" id="ARBA00022842"/>
    </source>
</evidence>
<evidence type="ECO:0000256" key="5">
    <source>
        <dbReference type="ARBA" id="ARBA00016038"/>
    </source>
</evidence>
<dbReference type="GO" id="GO:0005524">
    <property type="term" value="F:ATP binding"/>
    <property type="evidence" value="ECO:0007669"/>
    <property type="project" value="UniProtKB-KW"/>
</dbReference>
<keyword evidence="9 18" id="KW-0808">Transferase</keyword>
<feature type="compositionally biased region" description="Basic and acidic residues" evidence="22">
    <location>
        <begin position="495"/>
        <end position="504"/>
    </location>
</feature>
<comment type="catalytic activity">
    <reaction evidence="16 18">
        <text>L-threonyl-[protein] + ATP = O-phospho-L-threonyl-[protein] + ADP + H(+)</text>
        <dbReference type="Rhea" id="RHEA:46608"/>
        <dbReference type="Rhea" id="RHEA-COMP:11060"/>
        <dbReference type="Rhea" id="RHEA-COMP:11605"/>
        <dbReference type="ChEBI" id="CHEBI:15378"/>
        <dbReference type="ChEBI" id="CHEBI:30013"/>
        <dbReference type="ChEBI" id="CHEBI:30616"/>
        <dbReference type="ChEBI" id="CHEBI:61977"/>
        <dbReference type="ChEBI" id="CHEBI:456216"/>
        <dbReference type="EC" id="2.7.11.1"/>
    </reaction>
</comment>
<dbReference type="PANTHER" id="PTHR45723">
    <property type="entry name" value="SERINE/THREONINE-PROTEIN KINASE RIO1"/>
    <property type="match status" value="1"/>
</dbReference>
<dbReference type="CDD" id="cd05147">
    <property type="entry name" value="RIO1_euk"/>
    <property type="match status" value="1"/>
</dbReference>
<keyword evidence="24" id="KW-1185">Reference proteome</keyword>
<evidence type="ECO:0000259" key="23">
    <source>
        <dbReference type="SMART" id="SM00090"/>
    </source>
</evidence>
<evidence type="ECO:0000256" key="12">
    <source>
        <dbReference type="ARBA" id="ARBA00022777"/>
    </source>
</evidence>
<dbReference type="InterPro" id="IPR011009">
    <property type="entry name" value="Kinase-like_dom_sf"/>
</dbReference>
<reference evidence="25" key="1">
    <citation type="submission" date="2022-11" db="UniProtKB">
        <authorList>
            <consortium name="WormBaseParasite"/>
        </authorList>
    </citation>
    <scope>IDENTIFICATION</scope>
</reference>
<comment type="similarity">
    <text evidence="3 18">Belongs to the protein kinase superfamily. RIO-type Ser/Thr kinase family.</text>
</comment>
<keyword evidence="15" id="KW-0460">Magnesium</keyword>
<comment type="subcellular location">
    <subcellularLocation>
        <location evidence="2">Cytoplasm</location>
    </subcellularLocation>
</comment>
<evidence type="ECO:0000256" key="14">
    <source>
        <dbReference type="ARBA" id="ARBA00022840"/>
    </source>
</evidence>